<sequence length="230" mass="24028">MRPLLLVAHGTRDPAGARVVENLAVAVRKRLPQVRVEIAYADVRDPDVTTALAALAPAVVVPAFLASGYHVRVDIPAQVADRAVITEPLGPAPGLIAAAHVRLTEAGWRGEPIVLAAAGSTAVQAQADTEQAAAGLAARTGVEVRIGYATRSPRITEVANPGWAVSSWLLAPGLFHRSARASAPVVSDPLGTHPNVVDLIVTRYRTAPPAPRPALGLPRTARVAVQGRQR</sequence>
<evidence type="ECO:0000313" key="4">
    <source>
        <dbReference type="Proteomes" id="UP001156441"/>
    </source>
</evidence>
<dbReference type="PANTHER" id="PTHR33542:SF5">
    <property type="entry name" value="FERROCHELATASE CHE1"/>
    <property type="match status" value="1"/>
</dbReference>
<dbReference type="Proteomes" id="UP001156441">
    <property type="component" value="Unassembled WGS sequence"/>
</dbReference>
<dbReference type="Gene3D" id="3.40.50.1400">
    <property type="match status" value="2"/>
</dbReference>
<dbReference type="Pfam" id="PF01903">
    <property type="entry name" value="CbiX"/>
    <property type="match status" value="1"/>
</dbReference>
<dbReference type="EMBL" id="JAFFZE010000024">
    <property type="protein sequence ID" value="MCT2587337.1"/>
    <property type="molecule type" value="Genomic_DNA"/>
</dbReference>
<proteinExistence type="predicted"/>
<dbReference type="InterPro" id="IPR050963">
    <property type="entry name" value="Sirohydro_Cobaltochel/CbiX"/>
</dbReference>
<dbReference type="CDD" id="cd03416">
    <property type="entry name" value="CbiX_SirB_N"/>
    <property type="match status" value="1"/>
</dbReference>
<name>A0ABT2JHH8_9PSEU</name>
<keyword evidence="1" id="KW-0479">Metal-binding</keyword>
<organism evidence="3 4">
    <name type="scientific">Actinophytocola gossypii</name>
    <dbReference type="NCBI Taxonomy" id="2812003"/>
    <lineage>
        <taxon>Bacteria</taxon>
        <taxon>Bacillati</taxon>
        <taxon>Actinomycetota</taxon>
        <taxon>Actinomycetes</taxon>
        <taxon>Pseudonocardiales</taxon>
        <taxon>Pseudonocardiaceae</taxon>
    </lineage>
</organism>
<keyword evidence="2" id="KW-0456">Lyase</keyword>
<dbReference type="RefSeq" id="WP_260195209.1">
    <property type="nucleotide sequence ID" value="NZ_JAFFZE010000024.1"/>
</dbReference>
<evidence type="ECO:0000256" key="1">
    <source>
        <dbReference type="ARBA" id="ARBA00022723"/>
    </source>
</evidence>
<reference evidence="3 4" key="1">
    <citation type="submission" date="2021-02" db="EMBL/GenBank/DDBJ databases">
        <title>Actinophytocola xerophila sp. nov., isolated from soil of cotton cropping field.</title>
        <authorList>
            <person name="Huang R."/>
            <person name="Chen X."/>
            <person name="Ge X."/>
            <person name="Liu W."/>
        </authorList>
    </citation>
    <scope>NUCLEOTIDE SEQUENCE [LARGE SCALE GENOMIC DNA]</scope>
    <source>
        <strain evidence="3 4">S1-96</strain>
    </source>
</reference>
<evidence type="ECO:0000313" key="3">
    <source>
        <dbReference type="EMBL" id="MCT2587337.1"/>
    </source>
</evidence>
<dbReference type="InterPro" id="IPR002762">
    <property type="entry name" value="CbiX-like"/>
</dbReference>
<evidence type="ECO:0000256" key="2">
    <source>
        <dbReference type="ARBA" id="ARBA00023239"/>
    </source>
</evidence>
<comment type="caution">
    <text evidence="3">The sequence shown here is derived from an EMBL/GenBank/DDBJ whole genome shotgun (WGS) entry which is preliminary data.</text>
</comment>
<keyword evidence="4" id="KW-1185">Reference proteome</keyword>
<dbReference type="SUPFAM" id="SSF53800">
    <property type="entry name" value="Chelatase"/>
    <property type="match status" value="1"/>
</dbReference>
<dbReference type="PANTHER" id="PTHR33542">
    <property type="entry name" value="SIROHYDROCHLORIN FERROCHELATASE, CHLOROPLASTIC"/>
    <property type="match status" value="1"/>
</dbReference>
<gene>
    <name evidence="3" type="ORF">JT362_29855</name>
</gene>
<accession>A0ABT2JHH8</accession>
<protein>
    <submittedName>
        <fullName evidence="3">Sirohydrochlorin chelatase</fullName>
    </submittedName>
</protein>